<evidence type="ECO:0000313" key="2">
    <source>
        <dbReference type="Proteomes" id="UP001371456"/>
    </source>
</evidence>
<gene>
    <name evidence="1" type="ORF">RDI58_022163</name>
</gene>
<sequence>MMILTNGGTRSGRVILFRFKVGYNCKVVLSEWLVKSEVYFTNGKGEQGYLFH</sequence>
<protein>
    <submittedName>
        <fullName evidence="1">Uncharacterized protein</fullName>
    </submittedName>
</protein>
<proteinExistence type="predicted"/>
<dbReference type="Proteomes" id="UP001371456">
    <property type="component" value="Unassembled WGS sequence"/>
</dbReference>
<dbReference type="EMBL" id="JBANQN010000009">
    <property type="protein sequence ID" value="KAK6779979.1"/>
    <property type="molecule type" value="Genomic_DNA"/>
</dbReference>
<dbReference type="AlphaFoldDB" id="A0AAN8Y5E3"/>
<evidence type="ECO:0000313" key="1">
    <source>
        <dbReference type="EMBL" id="KAK6779979.1"/>
    </source>
</evidence>
<keyword evidence="2" id="KW-1185">Reference proteome</keyword>
<reference evidence="1 2" key="1">
    <citation type="submission" date="2024-02" db="EMBL/GenBank/DDBJ databases">
        <title>de novo genome assembly of Solanum bulbocastanum strain 11H21.</title>
        <authorList>
            <person name="Hosaka A.J."/>
        </authorList>
    </citation>
    <scope>NUCLEOTIDE SEQUENCE [LARGE SCALE GENOMIC DNA]</scope>
    <source>
        <tissue evidence="1">Young leaves</tissue>
    </source>
</reference>
<organism evidence="1 2">
    <name type="scientific">Solanum bulbocastanum</name>
    <name type="common">Wild potato</name>
    <dbReference type="NCBI Taxonomy" id="147425"/>
    <lineage>
        <taxon>Eukaryota</taxon>
        <taxon>Viridiplantae</taxon>
        <taxon>Streptophyta</taxon>
        <taxon>Embryophyta</taxon>
        <taxon>Tracheophyta</taxon>
        <taxon>Spermatophyta</taxon>
        <taxon>Magnoliopsida</taxon>
        <taxon>eudicotyledons</taxon>
        <taxon>Gunneridae</taxon>
        <taxon>Pentapetalae</taxon>
        <taxon>asterids</taxon>
        <taxon>lamiids</taxon>
        <taxon>Solanales</taxon>
        <taxon>Solanaceae</taxon>
        <taxon>Solanoideae</taxon>
        <taxon>Solaneae</taxon>
        <taxon>Solanum</taxon>
    </lineage>
</organism>
<accession>A0AAN8Y5E3</accession>
<name>A0AAN8Y5E3_SOLBU</name>
<comment type="caution">
    <text evidence="1">The sequence shown here is derived from an EMBL/GenBank/DDBJ whole genome shotgun (WGS) entry which is preliminary data.</text>
</comment>